<dbReference type="GO" id="GO:0003860">
    <property type="term" value="F:3-hydroxyisobutyryl-CoA hydrolase activity"/>
    <property type="evidence" value="ECO:0007669"/>
    <property type="project" value="UniProtKB-EC"/>
</dbReference>
<name>A0A4Y8KNY1_9MICO</name>
<organism evidence="5 6">
    <name type="scientific">Cryobacterium psychrophilum</name>
    <dbReference type="NCBI Taxonomy" id="41988"/>
    <lineage>
        <taxon>Bacteria</taxon>
        <taxon>Bacillati</taxon>
        <taxon>Actinomycetota</taxon>
        <taxon>Actinomycetes</taxon>
        <taxon>Micrococcales</taxon>
        <taxon>Microbacteriaceae</taxon>
        <taxon>Cryobacterium</taxon>
    </lineage>
</organism>
<dbReference type="SUPFAM" id="SSF52096">
    <property type="entry name" value="ClpP/crotonase"/>
    <property type="match status" value="1"/>
</dbReference>
<evidence type="ECO:0000256" key="1">
    <source>
        <dbReference type="ARBA" id="ARBA00001709"/>
    </source>
</evidence>
<keyword evidence="5" id="KW-0413">Isomerase</keyword>
<comment type="catalytic activity">
    <reaction evidence="1">
        <text>3-hydroxy-2-methylpropanoyl-CoA + H2O = 3-hydroxy-2-methylpropanoate + CoA + H(+)</text>
        <dbReference type="Rhea" id="RHEA:20888"/>
        <dbReference type="ChEBI" id="CHEBI:11805"/>
        <dbReference type="ChEBI" id="CHEBI:15377"/>
        <dbReference type="ChEBI" id="CHEBI:15378"/>
        <dbReference type="ChEBI" id="CHEBI:57287"/>
        <dbReference type="ChEBI" id="CHEBI:57340"/>
        <dbReference type="EC" id="3.1.2.4"/>
    </reaction>
</comment>
<dbReference type="OrthoDB" id="9790967at2"/>
<sequence>MSEHVTPESEVLCTRDGRVGHLSLNRPRAINALTHTMVNLLQSALDEWADDDSVQTILLTGSGERGLCAGGDIVSLYQDALSGDGREAARFWADEYRLNAAINSYPKPYVALMDGVVLGGGVGVSAHASHRIVTERSKIGMPETAIGFVPDVGGTWLLSHTPGELGTYLALTAGMVGAGDAIALGLADTFVPSSRIPELIALLATTTADEAIAAVCALAPEAPLLAERDWIDAAFAGDSMAQILDRLKNSPLGAARDTFERIASKSPTALAATLDSLRRVVHLDSLEAALRQEYRVTLRAFLTPDFAEGVRAQVIDKDRTPHWIPATLDEVDPAAVTAFFEPLDDAELDLPDRSPRAAATTS</sequence>
<evidence type="ECO:0000313" key="6">
    <source>
        <dbReference type="Proteomes" id="UP000298218"/>
    </source>
</evidence>
<dbReference type="AlphaFoldDB" id="A0A4Y8KNY1"/>
<evidence type="ECO:0000256" key="3">
    <source>
        <dbReference type="ARBA" id="ARBA00022801"/>
    </source>
</evidence>
<dbReference type="GO" id="GO:0016853">
    <property type="term" value="F:isomerase activity"/>
    <property type="evidence" value="ECO:0007669"/>
    <property type="project" value="UniProtKB-KW"/>
</dbReference>
<dbReference type="RefSeq" id="WP_134174414.1">
    <property type="nucleotide sequence ID" value="NZ_SODI01000001.1"/>
</dbReference>
<keyword evidence="3" id="KW-0378">Hydrolase</keyword>
<evidence type="ECO:0000259" key="4">
    <source>
        <dbReference type="Pfam" id="PF16113"/>
    </source>
</evidence>
<dbReference type="PANTHER" id="PTHR43176">
    <property type="entry name" value="3-HYDROXYISOBUTYRYL-COA HYDROLASE-RELATED"/>
    <property type="match status" value="1"/>
</dbReference>
<dbReference type="Pfam" id="PF16113">
    <property type="entry name" value="ECH_2"/>
    <property type="match status" value="1"/>
</dbReference>
<gene>
    <name evidence="5" type="ORF">E3T53_09500</name>
</gene>
<comment type="caution">
    <text evidence="5">The sequence shown here is derived from an EMBL/GenBank/DDBJ whole genome shotgun (WGS) entry which is preliminary data.</text>
</comment>
<protein>
    <recommendedName>
        <fullName evidence="2">3-hydroxyisobutyryl-CoA hydrolase</fullName>
        <ecNumber evidence="2">3.1.2.4</ecNumber>
    </recommendedName>
</protein>
<accession>A0A4Y8KNY1</accession>
<evidence type="ECO:0000313" key="5">
    <source>
        <dbReference type="EMBL" id="TFD78422.1"/>
    </source>
</evidence>
<dbReference type="InterPro" id="IPR045004">
    <property type="entry name" value="ECH_dom"/>
</dbReference>
<dbReference type="EMBL" id="SOHQ01000028">
    <property type="protein sequence ID" value="TFD78422.1"/>
    <property type="molecule type" value="Genomic_DNA"/>
</dbReference>
<dbReference type="CDD" id="cd06558">
    <property type="entry name" value="crotonase-like"/>
    <property type="match status" value="1"/>
</dbReference>
<dbReference type="InterPro" id="IPR032259">
    <property type="entry name" value="HIBYL-CoA-H"/>
</dbReference>
<proteinExistence type="predicted"/>
<reference evidence="5 6" key="1">
    <citation type="submission" date="2019-03" db="EMBL/GenBank/DDBJ databases">
        <title>Genomics of glacier-inhabiting Cryobacterium strains.</title>
        <authorList>
            <person name="Liu Q."/>
            <person name="Xin Y.-H."/>
        </authorList>
    </citation>
    <scope>NUCLEOTIDE SEQUENCE [LARGE SCALE GENOMIC DNA]</scope>
    <source>
        <strain evidence="5 6">CGMCC 1.4292</strain>
    </source>
</reference>
<dbReference type="GO" id="GO:0006574">
    <property type="term" value="P:L-valine catabolic process"/>
    <property type="evidence" value="ECO:0007669"/>
    <property type="project" value="TreeGrafter"/>
</dbReference>
<dbReference type="InterPro" id="IPR029045">
    <property type="entry name" value="ClpP/crotonase-like_dom_sf"/>
</dbReference>
<dbReference type="PANTHER" id="PTHR43176:SF3">
    <property type="entry name" value="3-HYDROXYISOBUTYRYL-COA HYDROLASE, MITOCHONDRIAL"/>
    <property type="match status" value="1"/>
</dbReference>
<feature type="domain" description="Enoyl-CoA hydratase/isomerase" evidence="4">
    <location>
        <begin position="19"/>
        <end position="340"/>
    </location>
</feature>
<dbReference type="GO" id="GO:0005829">
    <property type="term" value="C:cytosol"/>
    <property type="evidence" value="ECO:0007669"/>
    <property type="project" value="TreeGrafter"/>
</dbReference>
<dbReference type="Proteomes" id="UP000298218">
    <property type="component" value="Unassembled WGS sequence"/>
</dbReference>
<dbReference type="Gene3D" id="3.90.226.10">
    <property type="entry name" value="2-enoyl-CoA Hydratase, Chain A, domain 1"/>
    <property type="match status" value="1"/>
</dbReference>
<dbReference type="EC" id="3.1.2.4" evidence="2"/>
<dbReference type="NCBIfam" id="NF004127">
    <property type="entry name" value="PRK05617.1"/>
    <property type="match status" value="1"/>
</dbReference>
<keyword evidence="6" id="KW-1185">Reference proteome</keyword>
<evidence type="ECO:0000256" key="2">
    <source>
        <dbReference type="ARBA" id="ARBA00011915"/>
    </source>
</evidence>